<dbReference type="PANTHER" id="PTHR43328:SF1">
    <property type="entry name" value="N-ACETYLTRANSFERASE DOMAIN-CONTAINING PROTEIN"/>
    <property type="match status" value="1"/>
</dbReference>
<dbReference type="Proteomes" id="UP001235840">
    <property type="component" value="Unassembled WGS sequence"/>
</dbReference>
<feature type="domain" description="N-acetyltransferase" evidence="1">
    <location>
        <begin position="158"/>
        <end position="298"/>
    </location>
</feature>
<dbReference type="InterPro" id="IPR016181">
    <property type="entry name" value="Acyl_CoA_acyltransferase"/>
</dbReference>
<evidence type="ECO:0000259" key="1">
    <source>
        <dbReference type="PROSITE" id="PS51186"/>
    </source>
</evidence>
<organism evidence="2 3">
    <name type="scientific">Caldalkalibacillus horti</name>
    <dbReference type="NCBI Taxonomy" id="77523"/>
    <lineage>
        <taxon>Bacteria</taxon>
        <taxon>Bacillati</taxon>
        <taxon>Bacillota</taxon>
        <taxon>Bacilli</taxon>
        <taxon>Bacillales</taxon>
        <taxon>Bacillaceae</taxon>
        <taxon>Caldalkalibacillus</taxon>
    </lineage>
</organism>
<keyword evidence="3" id="KW-1185">Reference proteome</keyword>
<dbReference type="RefSeq" id="WP_307392162.1">
    <property type="nucleotide sequence ID" value="NZ_BAAADK010000045.1"/>
</dbReference>
<reference evidence="2 3" key="1">
    <citation type="submission" date="2023-07" db="EMBL/GenBank/DDBJ databases">
        <title>Genomic Encyclopedia of Type Strains, Phase IV (KMG-IV): sequencing the most valuable type-strain genomes for metagenomic binning, comparative biology and taxonomic classification.</title>
        <authorList>
            <person name="Goeker M."/>
        </authorList>
    </citation>
    <scope>NUCLEOTIDE SEQUENCE [LARGE SCALE GENOMIC DNA]</scope>
    <source>
        <strain evidence="2 3">DSM 12751</strain>
    </source>
</reference>
<dbReference type="Gene3D" id="3.40.630.30">
    <property type="match status" value="1"/>
</dbReference>
<proteinExistence type="predicted"/>
<dbReference type="PROSITE" id="PS51186">
    <property type="entry name" value="GNAT"/>
    <property type="match status" value="1"/>
</dbReference>
<comment type="caution">
    <text evidence="2">The sequence shown here is derived from an EMBL/GenBank/DDBJ whole genome shotgun (WGS) entry which is preliminary data.</text>
</comment>
<sequence>MRIQMASISEIPKIAELISRLNAFSEQHIGYCGQQQDEIEQTLRNDWGNEGEFSIDQSFVVAFDGEQLVGVLGFDIDVEGGQAEVWGPFAADQNLISHEQLWSYWLSNGVAEHVQHYFFFVNTANKTVINFLDHIQAKRRSEEVILVLDKASFSSPEHAATELPPQLEKDFIRLHDQVFPDTYYSGADILKRLEQKEHRVFIHKEDEQLAGYIYVEADLEFGEASIEFFGVPEKYRGRGIGTKLIQTAISWFFTFDQLSEIRLCVGAENAEALHVYEKVGFGVKHKLIAYLKEGKKRDGS</sequence>
<dbReference type="InterPro" id="IPR000182">
    <property type="entry name" value="GNAT_dom"/>
</dbReference>
<dbReference type="CDD" id="cd04301">
    <property type="entry name" value="NAT_SF"/>
    <property type="match status" value="1"/>
</dbReference>
<gene>
    <name evidence="2" type="ORF">J2S11_001179</name>
</gene>
<dbReference type="SUPFAM" id="SSF55729">
    <property type="entry name" value="Acyl-CoA N-acyltransferases (Nat)"/>
    <property type="match status" value="2"/>
</dbReference>
<dbReference type="PANTHER" id="PTHR43328">
    <property type="entry name" value="ACETYLTRANSFERASE-RELATED"/>
    <property type="match status" value="1"/>
</dbReference>
<evidence type="ECO:0000313" key="3">
    <source>
        <dbReference type="Proteomes" id="UP001235840"/>
    </source>
</evidence>
<evidence type="ECO:0000313" key="2">
    <source>
        <dbReference type="EMBL" id="MDQ0165279.1"/>
    </source>
</evidence>
<dbReference type="EMBL" id="JAUSTY010000004">
    <property type="protein sequence ID" value="MDQ0165279.1"/>
    <property type="molecule type" value="Genomic_DNA"/>
</dbReference>
<protein>
    <submittedName>
        <fullName evidence="2">Ribosomal protein S18 acetylase RimI-like enzyme</fullName>
    </submittedName>
</protein>
<name>A0ABT9VWB0_9BACI</name>
<dbReference type="Pfam" id="PF00583">
    <property type="entry name" value="Acetyltransf_1"/>
    <property type="match status" value="1"/>
</dbReference>
<accession>A0ABT9VWB0</accession>